<protein>
    <recommendedName>
        <fullName evidence="4">Secreted protein (Por secretion system target)</fullName>
    </recommendedName>
</protein>
<gene>
    <name evidence="2" type="ORF">LX69_00901</name>
</gene>
<dbReference type="OrthoDB" id="1466693at2"/>
<comment type="caution">
    <text evidence="2">The sequence shown here is derived from an EMBL/GenBank/DDBJ whole genome shotgun (WGS) entry which is preliminary data.</text>
</comment>
<sequence length="261" mass="29732">MKRLLISLMISLLISIPTEGADYIIKGYYQGESIFVKNPFAATGVGFCVYEVLVNGLTTTDEINSSAFEINLTRLGLSIGDDITVTIRYKSDCKPMVVNPQALIARASFNVKTMRLNGNRLEWFTTNERGKLPYYIEQFMWNKWVRIGEVMGMGTPQSHSYATEVRFHSGLNRFRLRQTDEAGTIRYSQELSFFSDVKKVTFTPDRVDDVINFSSSTLYEIYDAYGNIVFKGYGTTVRVGGLKKGNYYLNYDNQMGQFVKK</sequence>
<dbReference type="AlphaFoldDB" id="A0A2W7NRK5"/>
<organism evidence="2 3">
    <name type="scientific">Breznakibacter xylanolyticus</name>
    <dbReference type="NCBI Taxonomy" id="990"/>
    <lineage>
        <taxon>Bacteria</taxon>
        <taxon>Pseudomonadati</taxon>
        <taxon>Bacteroidota</taxon>
        <taxon>Bacteroidia</taxon>
        <taxon>Marinilabiliales</taxon>
        <taxon>Marinilabiliaceae</taxon>
        <taxon>Breznakibacter</taxon>
    </lineage>
</organism>
<evidence type="ECO:0000256" key="1">
    <source>
        <dbReference type="SAM" id="SignalP"/>
    </source>
</evidence>
<proteinExistence type="predicted"/>
<feature type="chain" id="PRO_5016041475" description="Secreted protein (Por secretion system target)" evidence="1">
    <location>
        <begin position="21"/>
        <end position="261"/>
    </location>
</feature>
<reference evidence="2 3" key="1">
    <citation type="submission" date="2018-06" db="EMBL/GenBank/DDBJ databases">
        <title>Genomic Encyclopedia of Archaeal and Bacterial Type Strains, Phase II (KMG-II): from individual species to whole genera.</title>
        <authorList>
            <person name="Goeker M."/>
        </authorList>
    </citation>
    <scope>NUCLEOTIDE SEQUENCE [LARGE SCALE GENOMIC DNA]</scope>
    <source>
        <strain evidence="2 3">DSM 6779</strain>
    </source>
</reference>
<evidence type="ECO:0008006" key="4">
    <source>
        <dbReference type="Google" id="ProtNLM"/>
    </source>
</evidence>
<keyword evidence="3" id="KW-1185">Reference proteome</keyword>
<accession>A0A2W7NRK5</accession>
<keyword evidence="1" id="KW-0732">Signal</keyword>
<dbReference type="RefSeq" id="WP_146260637.1">
    <property type="nucleotide sequence ID" value="NZ_QKZK01000005.1"/>
</dbReference>
<feature type="signal peptide" evidence="1">
    <location>
        <begin position="1"/>
        <end position="20"/>
    </location>
</feature>
<evidence type="ECO:0000313" key="3">
    <source>
        <dbReference type="Proteomes" id="UP000249239"/>
    </source>
</evidence>
<name>A0A2W7NRK5_9BACT</name>
<dbReference type="Proteomes" id="UP000249239">
    <property type="component" value="Unassembled WGS sequence"/>
</dbReference>
<evidence type="ECO:0000313" key="2">
    <source>
        <dbReference type="EMBL" id="PZX19234.1"/>
    </source>
</evidence>
<dbReference type="EMBL" id="QKZK01000005">
    <property type="protein sequence ID" value="PZX19234.1"/>
    <property type="molecule type" value="Genomic_DNA"/>
</dbReference>